<evidence type="ECO:0000313" key="2">
    <source>
        <dbReference type="Proteomes" id="UP000268192"/>
    </source>
</evidence>
<gene>
    <name evidence="1" type="ORF">D5400_11420</name>
</gene>
<dbReference type="KEGG" id="abaw:D5400_11420"/>
<name>A0A3Q8XP89_9HYPH</name>
<dbReference type="RefSeq" id="WP_126010119.1">
    <property type="nucleotide sequence ID" value="NZ_CP032509.1"/>
</dbReference>
<evidence type="ECO:0000313" key="1">
    <source>
        <dbReference type="EMBL" id="AZN71800.1"/>
    </source>
</evidence>
<dbReference type="EMBL" id="CP032509">
    <property type="protein sequence ID" value="AZN71800.1"/>
    <property type="molecule type" value="Genomic_DNA"/>
</dbReference>
<organism evidence="1 2">
    <name type="scientific">Georhizobium profundi</name>
    <dbReference type="NCBI Taxonomy" id="2341112"/>
    <lineage>
        <taxon>Bacteria</taxon>
        <taxon>Pseudomonadati</taxon>
        <taxon>Pseudomonadota</taxon>
        <taxon>Alphaproteobacteria</taxon>
        <taxon>Hyphomicrobiales</taxon>
        <taxon>Rhizobiaceae</taxon>
        <taxon>Georhizobium</taxon>
    </lineage>
</organism>
<accession>A0A3Q8XP89</accession>
<reference evidence="1 2" key="1">
    <citation type="submission" date="2018-09" db="EMBL/GenBank/DDBJ databases">
        <title>Marinorhizobium profundi gen. nov., sp. nov., isolated from a deep-sea sediment sample from the New Britain Trench and proposal of Marinorhizobiaceae fam. nov. in the order Rhizobiales of the class Alphaproteobacteria.</title>
        <authorList>
            <person name="Cao J."/>
        </authorList>
    </citation>
    <scope>NUCLEOTIDE SEQUENCE [LARGE SCALE GENOMIC DNA]</scope>
    <source>
        <strain evidence="1 2">WS11</strain>
    </source>
</reference>
<keyword evidence="2" id="KW-1185">Reference proteome</keyword>
<proteinExistence type="predicted"/>
<sequence length="89" mass="10094">MHIRRVQERVGRGGHAIPEDAIRRRYDTSFQRLTEAFEIADQITLIDNSGFGARVVLAIEDGHVVQSNAEKERPLDAKFVEAAQLYSEK</sequence>
<protein>
    <submittedName>
        <fullName evidence="1">Uncharacterized protein</fullName>
    </submittedName>
</protein>
<dbReference type="OrthoDB" id="9791543at2"/>
<dbReference type="Proteomes" id="UP000268192">
    <property type="component" value="Chromosome"/>
</dbReference>
<dbReference type="PANTHER" id="PTHR39206:SF1">
    <property type="entry name" value="SLL8004 PROTEIN"/>
    <property type="match status" value="1"/>
</dbReference>
<dbReference type="AlphaFoldDB" id="A0A3Q8XP89"/>
<dbReference type="PANTHER" id="PTHR39206">
    <property type="entry name" value="SLL8004 PROTEIN"/>
    <property type="match status" value="1"/>
</dbReference>